<comment type="subunit">
    <text evidence="13">F-type ATPases have 2 components, F(1) - the catalytic core - and F(0) - the membrane proton channel. F(1) has five subunits: alpha(3), beta(3), gamma(1), delta(1), epsilon(1). F(0) has three main subunits: a(1), b(2) and c(10-14). The alpha and beta chains form an alternating ring which encloses part of the gamma chain. F(1) is attached to F(0) by a central stalk formed by the gamma and epsilon chains, while a peripheral stalk is formed by the delta and b chains.</text>
</comment>
<dbReference type="InterPro" id="IPR028987">
    <property type="entry name" value="ATP_synth_B-like_membr_sf"/>
</dbReference>
<dbReference type="InterPro" id="IPR002146">
    <property type="entry name" value="ATP_synth_b/b'su_bac/chlpt"/>
</dbReference>
<dbReference type="HAMAP" id="MF_01398">
    <property type="entry name" value="ATP_synth_b_bprime"/>
    <property type="match status" value="1"/>
</dbReference>
<evidence type="ECO:0000256" key="14">
    <source>
        <dbReference type="RuleBase" id="RU003848"/>
    </source>
</evidence>
<dbReference type="InterPro" id="IPR050059">
    <property type="entry name" value="ATP_synthase_B_chain"/>
</dbReference>
<evidence type="ECO:0000256" key="3">
    <source>
        <dbReference type="ARBA" id="ARBA00022475"/>
    </source>
</evidence>
<evidence type="ECO:0000256" key="13">
    <source>
        <dbReference type="HAMAP-Rule" id="MF_01398"/>
    </source>
</evidence>
<feature type="transmembrane region" description="Helical" evidence="13">
    <location>
        <begin position="6"/>
        <end position="27"/>
    </location>
</feature>
<dbReference type="InterPro" id="IPR005864">
    <property type="entry name" value="ATP_synth_F0_bsu_bac"/>
</dbReference>
<keyword evidence="15" id="KW-0175">Coiled coil</keyword>
<evidence type="ECO:0000256" key="1">
    <source>
        <dbReference type="ARBA" id="ARBA00005513"/>
    </source>
</evidence>
<dbReference type="EMBL" id="FNHB01000002">
    <property type="protein sequence ID" value="SDM17122.1"/>
    <property type="molecule type" value="Genomic_DNA"/>
</dbReference>
<evidence type="ECO:0000313" key="17">
    <source>
        <dbReference type="Proteomes" id="UP000214880"/>
    </source>
</evidence>
<evidence type="ECO:0000256" key="12">
    <source>
        <dbReference type="ARBA" id="ARBA00037847"/>
    </source>
</evidence>
<dbReference type="Proteomes" id="UP000214880">
    <property type="component" value="Unassembled WGS sequence"/>
</dbReference>
<evidence type="ECO:0000256" key="7">
    <source>
        <dbReference type="ARBA" id="ARBA00022989"/>
    </source>
</evidence>
<keyword evidence="9 13" id="KW-0472">Membrane</keyword>
<dbReference type="SUPFAM" id="SSF81573">
    <property type="entry name" value="F1F0 ATP synthase subunit B, membrane domain"/>
    <property type="match status" value="1"/>
</dbReference>
<dbReference type="Pfam" id="PF00430">
    <property type="entry name" value="ATP-synt_B"/>
    <property type="match status" value="1"/>
</dbReference>
<dbReference type="PANTHER" id="PTHR33445:SF1">
    <property type="entry name" value="ATP SYNTHASE SUBUNIT B"/>
    <property type="match status" value="1"/>
</dbReference>
<keyword evidence="5 13" id="KW-0812">Transmembrane</keyword>
<evidence type="ECO:0000313" key="16">
    <source>
        <dbReference type="EMBL" id="SDM17122.1"/>
    </source>
</evidence>
<keyword evidence="3 13" id="KW-1003">Cell membrane</keyword>
<dbReference type="STRING" id="146817.SAMN04488502_102386"/>
<name>A0A1G9R1E9_9FIRM</name>
<gene>
    <name evidence="13" type="primary">atpF</name>
    <name evidence="16" type="ORF">SAMN04488502_102386</name>
</gene>
<sequence length="167" mass="18484">MIDLNATLFAQIINFLLLVAILGKFAYKPLMKILAERQSKIQTSLDTAEQDRLAAEQLKQDYLNQLATARAQAQAIVEKATTLAEQTKEEILREAQAESSRLLQKAQEEIGREREQAMLEFKGELASLAVAAAAKIIAQNLDEKANAKLVNEFINELDSEKIGGLPC</sequence>
<reference evidence="16 17" key="1">
    <citation type="submission" date="2016-10" db="EMBL/GenBank/DDBJ databases">
        <authorList>
            <person name="de Groot N.N."/>
        </authorList>
    </citation>
    <scope>NUCLEOTIDE SEQUENCE [LARGE SCALE GENOMIC DNA]</scope>
    <source>
        <strain evidence="16 17">DSM 1736</strain>
    </source>
</reference>
<dbReference type="CDD" id="cd06503">
    <property type="entry name" value="ATP-synt_Fo_b"/>
    <property type="match status" value="1"/>
</dbReference>
<dbReference type="NCBIfam" id="TIGR01144">
    <property type="entry name" value="ATP_synt_b"/>
    <property type="match status" value="1"/>
</dbReference>
<organism evidence="16 17">
    <name type="scientific">Dendrosporobacter quercicolus</name>
    <dbReference type="NCBI Taxonomy" id="146817"/>
    <lineage>
        <taxon>Bacteria</taxon>
        <taxon>Bacillati</taxon>
        <taxon>Bacillota</taxon>
        <taxon>Negativicutes</taxon>
        <taxon>Selenomonadales</taxon>
        <taxon>Sporomusaceae</taxon>
        <taxon>Dendrosporobacter</taxon>
    </lineage>
</organism>
<evidence type="ECO:0000256" key="10">
    <source>
        <dbReference type="ARBA" id="ARBA00023310"/>
    </source>
</evidence>
<evidence type="ECO:0000256" key="11">
    <source>
        <dbReference type="ARBA" id="ARBA00025198"/>
    </source>
</evidence>
<dbReference type="GO" id="GO:0046961">
    <property type="term" value="F:proton-transporting ATPase activity, rotational mechanism"/>
    <property type="evidence" value="ECO:0007669"/>
    <property type="project" value="TreeGrafter"/>
</dbReference>
<protein>
    <recommendedName>
        <fullName evidence="13">ATP synthase subunit b</fullName>
    </recommendedName>
    <alternativeName>
        <fullName evidence="13">ATP synthase F(0) sector subunit b</fullName>
    </alternativeName>
    <alternativeName>
        <fullName evidence="13">ATPase subunit I</fullName>
    </alternativeName>
    <alternativeName>
        <fullName evidence="13">F-type ATPase subunit b</fullName>
        <shortName evidence="13">F-ATPase subunit b</shortName>
    </alternativeName>
</protein>
<comment type="similarity">
    <text evidence="1 13 14">Belongs to the ATPase B chain family.</text>
</comment>
<keyword evidence="10 13" id="KW-0066">ATP synthesis</keyword>
<feature type="coiled-coil region" evidence="15">
    <location>
        <begin position="45"/>
        <end position="116"/>
    </location>
</feature>
<evidence type="ECO:0000256" key="2">
    <source>
        <dbReference type="ARBA" id="ARBA00022448"/>
    </source>
</evidence>
<dbReference type="GO" id="GO:0012505">
    <property type="term" value="C:endomembrane system"/>
    <property type="evidence" value="ECO:0007669"/>
    <property type="project" value="UniProtKB-SubCell"/>
</dbReference>
<comment type="subcellular location">
    <subcellularLocation>
        <location evidence="13">Cell membrane</location>
        <topology evidence="13">Single-pass membrane protein</topology>
    </subcellularLocation>
    <subcellularLocation>
        <location evidence="12">Endomembrane system</location>
        <topology evidence="12">Single-pass membrane protein</topology>
    </subcellularLocation>
</comment>
<dbReference type="GO" id="GO:0005886">
    <property type="term" value="C:plasma membrane"/>
    <property type="evidence" value="ECO:0007669"/>
    <property type="project" value="UniProtKB-SubCell"/>
</dbReference>
<dbReference type="OrthoDB" id="5518984at2"/>
<proteinExistence type="inferred from homology"/>
<keyword evidence="6 13" id="KW-0375">Hydrogen ion transport</keyword>
<evidence type="ECO:0000256" key="8">
    <source>
        <dbReference type="ARBA" id="ARBA00023065"/>
    </source>
</evidence>
<accession>A0A1G9R1E9</accession>
<keyword evidence="7 13" id="KW-1133">Transmembrane helix</keyword>
<comment type="function">
    <text evidence="13">Component of the F(0) channel, it forms part of the peripheral stalk, linking F(1) to F(0).</text>
</comment>
<keyword evidence="8 13" id="KW-0406">Ion transport</keyword>
<keyword evidence="17" id="KW-1185">Reference proteome</keyword>
<evidence type="ECO:0000256" key="9">
    <source>
        <dbReference type="ARBA" id="ARBA00023136"/>
    </source>
</evidence>
<keyword evidence="2 13" id="KW-0813">Transport</keyword>
<dbReference type="PANTHER" id="PTHR33445">
    <property type="entry name" value="ATP SYNTHASE SUBUNIT B', CHLOROPLASTIC"/>
    <property type="match status" value="1"/>
</dbReference>
<dbReference type="RefSeq" id="WP_092070990.1">
    <property type="nucleotide sequence ID" value="NZ_FNHB01000002.1"/>
</dbReference>
<evidence type="ECO:0000256" key="15">
    <source>
        <dbReference type="SAM" id="Coils"/>
    </source>
</evidence>
<comment type="function">
    <text evidence="11 13">F(1)F(0) ATP synthase produces ATP from ADP in the presence of a proton or sodium gradient. F-type ATPases consist of two structural domains, F(1) containing the extramembraneous catalytic core and F(0) containing the membrane proton channel, linked together by a central stalk and a peripheral stalk. During catalysis, ATP synthesis in the catalytic domain of F(1) is coupled via a rotary mechanism of the central stalk subunits to proton translocation.</text>
</comment>
<evidence type="ECO:0000256" key="6">
    <source>
        <dbReference type="ARBA" id="ARBA00022781"/>
    </source>
</evidence>
<evidence type="ECO:0000256" key="4">
    <source>
        <dbReference type="ARBA" id="ARBA00022547"/>
    </source>
</evidence>
<keyword evidence="4 13" id="KW-0138">CF(0)</keyword>
<dbReference type="AlphaFoldDB" id="A0A1G9R1E9"/>
<dbReference type="Gene3D" id="1.20.5.620">
    <property type="entry name" value="F1F0 ATP synthase subunit B, membrane domain"/>
    <property type="match status" value="1"/>
</dbReference>
<dbReference type="GO" id="GO:0045259">
    <property type="term" value="C:proton-transporting ATP synthase complex"/>
    <property type="evidence" value="ECO:0007669"/>
    <property type="project" value="UniProtKB-KW"/>
</dbReference>
<evidence type="ECO:0000256" key="5">
    <source>
        <dbReference type="ARBA" id="ARBA00022692"/>
    </source>
</evidence>
<dbReference type="GO" id="GO:0046933">
    <property type="term" value="F:proton-transporting ATP synthase activity, rotational mechanism"/>
    <property type="evidence" value="ECO:0007669"/>
    <property type="project" value="UniProtKB-UniRule"/>
</dbReference>